<dbReference type="PROSITE" id="PS00135">
    <property type="entry name" value="TRYPSIN_SER"/>
    <property type="match status" value="1"/>
</dbReference>
<protein>
    <recommendedName>
        <fullName evidence="4">Peptidase S1 domain-containing protein</fullName>
    </recommendedName>
</protein>
<dbReference type="Proteomes" id="UP000078561">
    <property type="component" value="Unassembled WGS sequence"/>
</dbReference>
<keyword evidence="1" id="KW-1015">Disulfide bond</keyword>
<keyword evidence="2" id="KW-0378">Hydrolase</keyword>
<dbReference type="SMART" id="SM00020">
    <property type="entry name" value="Tryp_SPc"/>
    <property type="match status" value="1"/>
</dbReference>
<dbReference type="GO" id="GO:0004252">
    <property type="term" value="F:serine-type endopeptidase activity"/>
    <property type="evidence" value="ECO:0007669"/>
    <property type="project" value="InterPro"/>
</dbReference>
<reference evidence="5" key="1">
    <citation type="submission" date="2016-04" db="EMBL/GenBank/DDBJ databases">
        <authorList>
            <person name="Evans L.H."/>
            <person name="Alamgir A."/>
            <person name="Owens N."/>
            <person name="Weber N.D."/>
            <person name="Virtaneva K."/>
            <person name="Barbian K."/>
            <person name="Babar A."/>
            <person name="Rosenke K."/>
        </authorList>
    </citation>
    <scope>NUCLEOTIDE SEQUENCE [LARGE SCALE GENOMIC DNA]</scope>
    <source>
        <strain evidence="5">CBS 101.48</strain>
    </source>
</reference>
<dbReference type="InterPro" id="IPR009003">
    <property type="entry name" value="Peptidase_S1_PA"/>
</dbReference>
<dbReference type="InParanoid" id="A0A163KQY8"/>
<gene>
    <name evidence="5" type="primary">ABSGL_03077.1 scaffold 4127</name>
</gene>
<dbReference type="SUPFAM" id="SSF50494">
    <property type="entry name" value="Trypsin-like serine proteases"/>
    <property type="match status" value="1"/>
</dbReference>
<proteinExistence type="predicted"/>
<evidence type="ECO:0000256" key="2">
    <source>
        <dbReference type="RuleBase" id="RU363034"/>
    </source>
</evidence>
<evidence type="ECO:0000256" key="3">
    <source>
        <dbReference type="SAM" id="SignalP"/>
    </source>
</evidence>
<dbReference type="AlphaFoldDB" id="A0A163KQY8"/>
<dbReference type="PROSITE" id="PS00134">
    <property type="entry name" value="TRYPSIN_HIS"/>
    <property type="match status" value="1"/>
</dbReference>
<organism evidence="5">
    <name type="scientific">Absidia glauca</name>
    <name type="common">Pin mould</name>
    <dbReference type="NCBI Taxonomy" id="4829"/>
    <lineage>
        <taxon>Eukaryota</taxon>
        <taxon>Fungi</taxon>
        <taxon>Fungi incertae sedis</taxon>
        <taxon>Mucoromycota</taxon>
        <taxon>Mucoromycotina</taxon>
        <taxon>Mucoromycetes</taxon>
        <taxon>Mucorales</taxon>
        <taxon>Cunninghamellaceae</taxon>
        <taxon>Absidia</taxon>
    </lineage>
</organism>
<dbReference type="InterPro" id="IPR033116">
    <property type="entry name" value="TRYPSIN_SER"/>
</dbReference>
<feature type="chain" id="PRO_5007843737" description="Peptidase S1 domain-containing protein" evidence="3">
    <location>
        <begin position="29"/>
        <end position="317"/>
    </location>
</feature>
<evidence type="ECO:0000313" key="5">
    <source>
        <dbReference type="EMBL" id="SAL97579.1"/>
    </source>
</evidence>
<evidence type="ECO:0000313" key="6">
    <source>
        <dbReference type="Proteomes" id="UP000078561"/>
    </source>
</evidence>
<sequence>MYYLCRHPFMNSICLLLFLICLLSVAHSFRLSGDEEKIVGGKEAKKAYPWEVSLGNLMNVPSSRSRREQQSKDIKLDAHFCDGVLIHEQFVLTAAHCLIPYMDDKQFDTPAFGAGVGGRNLIEMYDDGRIPIIRAIIPSGYDASDGASPYDIALLQLESSMDSTPLACLSKRRRRRRRWHHHHHHHQYSGPLKAIGWGNTQPVVVNLYTNEMTGLAPSKTLKEAWMTDVSRAAPSCATRPDLVCVSPVTQGDAICLGDSGGALLSSSETVVGIASFGMGRNLGSNKYATCEGDAVYTHVPDYIAWIESEINSTLCTR</sequence>
<dbReference type="Pfam" id="PF00089">
    <property type="entry name" value="Trypsin"/>
    <property type="match status" value="1"/>
</dbReference>
<evidence type="ECO:0000256" key="1">
    <source>
        <dbReference type="ARBA" id="ARBA00023157"/>
    </source>
</evidence>
<dbReference type="PROSITE" id="PS50240">
    <property type="entry name" value="TRYPSIN_DOM"/>
    <property type="match status" value="1"/>
</dbReference>
<dbReference type="EMBL" id="LT551814">
    <property type="protein sequence ID" value="SAL97579.1"/>
    <property type="molecule type" value="Genomic_DNA"/>
</dbReference>
<keyword evidence="6" id="KW-1185">Reference proteome</keyword>
<keyword evidence="2" id="KW-0720">Serine protease</keyword>
<dbReference type="InterPro" id="IPR001314">
    <property type="entry name" value="Peptidase_S1A"/>
</dbReference>
<dbReference type="InterPro" id="IPR001254">
    <property type="entry name" value="Trypsin_dom"/>
</dbReference>
<dbReference type="InterPro" id="IPR043504">
    <property type="entry name" value="Peptidase_S1_PA_chymotrypsin"/>
</dbReference>
<dbReference type="InterPro" id="IPR018114">
    <property type="entry name" value="TRYPSIN_HIS"/>
</dbReference>
<feature type="signal peptide" evidence="3">
    <location>
        <begin position="1"/>
        <end position="28"/>
    </location>
</feature>
<keyword evidence="2" id="KW-0645">Protease</keyword>
<dbReference type="GO" id="GO:0006508">
    <property type="term" value="P:proteolysis"/>
    <property type="evidence" value="ECO:0007669"/>
    <property type="project" value="UniProtKB-KW"/>
</dbReference>
<name>A0A163KQY8_ABSGL</name>
<dbReference type="PRINTS" id="PR00722">
    <property type="entry name" value="CHYMOTRYPSIN"/>
</dbReference>
<evidence type="ECO:0000259" key="4">
    <source>
        <dbReference type="PROSITE" id="PS50240"/>
    </source>
</evidence>
<feature type="domain" description="Peptidase S1" evidence="4">
    <location>
        <begin position="38"/>
        <end position="311"/>
    </location>
</feature>
<dbReference type="Gene3D" id="2.40.10.10">
    <property type="entry name" value="Trypsin-like serine proteases"/>
    <property type="match status" value="1"/>
</dbReference>
<keyword evidence="3" id="KW-0732">Signal</keyword>
<dbReference type="InterPro" id="IPR051487">
    <property type="entry name" value="Ser/Thr_Proteases_Immune/Dev"/>
</dbReference>
<dbReference type="OrthoDB" id="10061449at2759"/>
<accession>A0A163KQY8</accession>
<dbReference type="STRING" id="4829.A0A163KQY8"/>
<dbReference type="PANTHER" id="PTHR24256">
    <property type="entry name" value="TRYPTASE-RELATED"/>
    <property type="match status" value="1"/>
</dbReference>